<organism evidence="1 2">
    <name type="scientific">Pseudokineococcus marinus</name>
    <dbReference type="NCBI Taxonomy" id="351215"/>
    <lineage>
        <taxon>Bacteria</taxon>
        <taxon>Bacillati</taxon>
        <taxon>Actinomycetota</taxon>
        <taxon>Actinomycetes</taxon>
        <taxon>Kineosporiales</taxon>
        <taxon>Kineosporiaceae</taxon>
        <taxon>Pseudokineococcus</taxon>
    </lineage>
</organism>
<comment type="caution">
    <text evidence="1">The sequence shown here is derived from an EMBL/GenBank/DDBJ whole genome shotgun (WGS) entry which is preliminary data.</text>
</comment>
<dbReference type="AlphaFoldDB" id="A0A849BP74"/>
<evidence type="ECO:0000313" key="2">
    <source>
        <dbReference type="Proteomes" id="UP000555552"/>
    </source>
</evidence>
<protein>
    <recommendedName>
        <fullName evidence="3">Polysaccharide pyruvyl transferase</fullName>
    </recommendedName>
</protein>
<dbReference type="EMBL" id="JABEMA010000365">
    <property type="protein sequence ID" value="NNH24471.1"/>
    <property type="molecule type" value="Genomic_DNA"/>
</dbReference>
<dbReference type="RefSeq" id="WP_171204217.1">
    <property type="nucleotide sequence ID" value="NZ_JABEMA010000365.1"/>
</dbReference>
<evidence type="ECO:0008006" key="3">
    <source>
        <dbReference type="Google" id="ProtNLM"/>
    </source>
</evidence>
<keyword evidence="2" id="KW-1185">Reference proteome</keyword>
<proteinExistence type="predicted"/>
<evidence type="ECO:0000313" key="1">
    <source>
        <dbReference type="EMBL" id="NNH24471.1"/>
    </source>
</evidence>
<gene>
    <name evidence="1" type="ORF">HLB09_15520</name>
</gene>
<name>A0A849BP74_9ACTN</name>
<dbReference type="Proteomes" id="UP000555552">
    <property type="component" value="Unassembled WGS sequence"/>
</dbReference>
<reference evidence="1 2" key="1">
    <citation type="submission" date="2020-05" db="EMBL/GenBank/DDBJ databases">
        <title>MicrobeNet Type strains.</title>
        <authorList>
            <person name="Nicholson A.C."/>
        </authorList>
    </citation>
    <scope>NUCLEOTIDE SEQUENCE [LARGE SCALE GENOMIC DNA]</scope>
    <source>
        <strain evidence="1 2">JCM 14547</strain>
    </source>
</reference>
<accession>A0A849BP74</accession>
<sequence>MRRYLLATSGHPNYGDELITAAWLRHLARRFPDDEVVLDSPQAGGTAALHGDLHPRLRCVDTVFRVAEEAGSHDPWQVAAFVRGAVHDHGAAPRWAAGLRLLEGADVVHVLGGG</sequence>